<evidence type="ECO:0000313" key="2">
    <source>
        <dbReference type="EMBL" id="MBB0247170.1"/>
    </source>
</evidence>
<dbReference type="EMBL" id="VKHT01001436">
    <property type="protein sequence ID" value="MBB0247170.1"/>
    <property type="molecule type" value="Genomic_DNA"/>
</dbReference>
<gene>
    <name evidence="2" type="ORF">FNQ90_24350</name>
</gene>
<dbReference type="AlphaFoldDB" id="A0A7W3TIM1"/>
<feature type="region of interest" description="Disordered" evidence="1">
    <location>
        <begin position="140"/>
        <end position="190"/>
    </location>
</feature>
<comment type="caution">
    <text evidence="2">The sequence shown here is derived from an EMBL/GenBank/DDBJ whole genome shotgun (WGS) entry which is preliminary data.</text>
</comment>
<feature type="compositionally biased region" description="Polar residues" evidence="1">
    <location>
        <begin position="181"/>
        <end position="190"/>
    </location>
</feature>
<feature type="region of interest" description="Disordered" evidence="1">
    <location>
        <begin position="85"/>
        <end position="121"/>
    </location>
</feature>
<dbReference type="Proteomes" id="UP000538929">
    <property type="component" value="Unassembled WGS sequence"/>
</dbReference>
<sequence length="190" mass="19215">MADALRLLVSLPAGQVAVTRRALPFLLSAEHLVTGEGVLLRMADGEEVPSGADGGVVAYRAVAGPGPAGGPRSVQVIGTARRAVPEPAERAAFGRPPTADGSSPAPDALPGHASAGPGAHVDPDTAVYLRLLPHLVEVRGGTGATRHVPRTTPPVQARNASRTAAVFRHHQGTSAEVAGNCGSTRGSSRS</sequence>
<evidence type="ECO:0000256" key="1">
    <source>
        <dbReference type="SAM" id="MobiDB-lite"/>
    </source>
</evidence>
<dbReference type="Gene3D" id="2.30.110.10">
    <property type="entry name" value="Electron Transport, Fmn-binding Protein, Chain A"/>
    <property type="match status" value="1"/>
</dbReference>
<proteinExistence type="predicted"/>
<keyword evidence="3" id="KW-1185">Reference proteome</keyword>
<evidence type="ECO:0000313" key="3">
    <source>
        <dbReference type="Proteomes" id="UP000538929"/>
    </source>
</evidence>
<reference evidence="3" key="1">
    <citation type="submission" date="2019-10" db="EMBL/GenBank/DDBJ databases">
        <title>Streptomyces sp. nov., a novel actinobacterium isolated from alkaline environment.</title>
        <authorList>
            <person name="Golinska P."/>
        </authorList>
    </citation>
    <scope>NUCLEOTIDE SEQUENCE [LARGE SCALE GENOMIC DNA]</scope>
    <source>
        <strain evidence="3">DSM 42118</strain>
    </source>
</reference>
<organism evidence="2 3">
    <name type="scientific">Streptomyces alkaliphilus</name>
    <dbReference type="NCBI Taxonomy" id="1472722"/>
    <lineage>
        <taxon>Bacteria</taxon>
        <taxon>Bacillati</taxon>
        <taxon>Actinomycetota</taxon>
        <taxon>Actinomycetes</taxon>
        <taxon>Kitasatosporales</taxon>
        <taxon>Streptomycetaceae</taxon>
        <taxon>Streptomyces</taxon>
    </lineage>
</organism>
<protein>
    <submittedName>
        <fullName evidence="2">Uncharacterized protein</fullName>
    </submittedName>
</protein>
<accession>A0A7W3TIM1</accession>
<name>A0A7W3TIM1_9ACTN</name>
<dbReference type="InterPro" id="IPR012349">
    <property type="entry name" value="Split_barrel_FMN-bd"/>
</dbReference>